<feature type="domain" description="Histidine kinase/HSP90-like ATPase" evidence="9">
    <location>
        <begin position="345"/>
        <end position="520"/>
    </location>
</feature>
<dbReference type="PANTHER" id="PTHR11947">
    <property type="entry name" value="PYRUVATE DEHYDROGENASE KINASE"/>
    <property type="match status" value="1"/>
</dbReference>
<dbReference type="OrthoDB" id="3264224at2759"/>
<name>A0A1E3QVS2_9ASCO</name>
<dbReference type="InterPro" id="IPR003594">
    <property type="entry name" value="HATPase_dom"/>
</dbReference>
<gene>
    <name evidence="10" type="ORF">BABINDRAFT_160574</name>
</gene>
<dbReference type="InterPro" id="IPR036784">
    <property type="entry name" value="AK/P_DHK_N_sf"/>
</dbReference>
<dbReference type="STRING" id="984486.A0A1E3QVS2"/>
<dbReference type="Gene3D" id="1.20.140.20">
    <property type="entry name" value="Alpha-ketoacid/pyruvate dehydrogenase kinase, N-terminal domain"/>
    <property type="match status" value="2"/>
</dbReference>
<dbReference type="GO" id="GO:0010906">
    <property type="term" value="P:regulation of glucose metabolic process"/>
    <property type="evidence" value="ECO:0007669"/>
    <property type="project" value="TreeGrafter"/>
</dbReference>
<sequence length="524" mass="58694">MPTIERFARFKPSKVNLSQLIKFGVTPSTPQIYRSSQFLLDEIPIMLAHRVQLLRNPPPELTVKQPFRNLADSYEHTFHKILEFKQKSSHLLGPEMKARLLSQSSPAGMYFTTRVSDETGPEPVILELSASQVLSSMNVVSAVPAPGLFARLSGMFHTRSFAVAPNVARANPAHVQFDPNLRQTLSDTVRAYPQEVHSYNALCQEFFSAILADHSNDLIALFKEVNQELFQMKITRPKQYARKCQIDNCTRTHEYLNALHRSRISTRFLVSQHQSLYKLSYAQVSRAQFKELQRNGNVGVIATNVSIYDILNDAITSAENTLINWTGLNPPEIILNCDDDLRTVCVPAHLWHIFFELVKNAMRATLENYNDASISSDGKMRETGSSRVRDTLRKDIIPPIEITVLNGTEDVLIKISDRGGGIKSSELSKISSYFYTTVSNDEISQFPVDSMTHPNSGNEVFNLVQNPNQDLQDGKAAPLAGLGYGLPLSKLYAQHFGGDLKLVSLWGYGTDAFVRLNKFGLEGS</sequence>
<dbReference type="GeneID" id="30146171"/>
<dbReference type="GO" id="GO:0005524">
    <property type="term" value="F:ATP binding"/>
    <property type="evidence" value="ECO:0007669"/>
    <property type="project" value="UniProtKB-UniRule"/>
</dbReference>
<dbReference type="AlphaFoldDB" id="A0A1E3QVS2"/>
<keyword evidence="3 8" id="KW-0547">Nucleotide-binding</keyword>
<keyword evidence="2 8" id="KW-0808">Transferase</keyword>
<dbReference type="EC" id="2.7.11.-" evidence="8"/>
<dbReference type="SUPFAM" id="SSF69012">
    <property type="entry name" value="alpha-ketoacid dehydrogenase kinase, N-terminal domain"/>
    <property type="match status" value="1"/>
</dbReference>
<dbReference type="GO" id="GO:0005759">
    <property type="term" value="C:mitochondrial matrix"/>
    <property type="evidence" value="ECO:0007669"/>
    <property type="project" value="UniProtKB-SubCell"/>
</dbReference>
<evidence type="ECO:0000256" key="3">
    <source>
        <dbReference type="ARBA" id="ARBA00022741"/>
    </source>
</evidence>
<dbReference type="Pfam" id="PF10436">
    <property type="entry name" value="BCDHK_Adom3"/>
    <property type="match status" value="1"/>
</dbReference>
<organism evidence="10 11">
    <name type="scientific">Babjeviella inositovora NRRL Y-12698</name>
    <dbReference type="NCBI Taxonomy" id="984486"/>
    <lineage>
        <taxon>Eukaryota</taxon>
        <taxon>Fungi</taxon>
        <taxon>Dikarya</taxon>
        <taxon>Ascomycota</taxon>
        <taxon>Saccharomycotina</taxon>
        <taxon>Pichiomycetes</taxon>
        <taxon>Serinales incertae sedis</taxon>
        <taxon>Babjeviella</taxon>
    </lineage>
</organism>
<proteinExistence type="inferred from homology"/>
<dbReference type="Pfam" id="PF02518">
    <property type="entry name" value="HATPase_c"/>
    <property type="match status" value="1"/>
</dbReference>
<evidence type="ECO:0000256" key="4">
    <source>
        <dbReference type="ARBA" id="ARBA00022777"/>
    </source>
</evidence>
<evidence type="ECO:0000256" key="1">
    <source>
        <dbReference type="ARBA" id="ARBA00006155"/>
    </source>
</evidence>
<evidence type="ECO:0000256" key="7">
    <source>
        <dbReference type="ARBA" id="ARBA00048201"/>
    </source>
</evidence>
<dbReference type="InterPro" id="IPR036890">
    <property type="entry name" value="HATPase_C_sf"/>
</dbReference>
<comment type="catalytic activity">
    <reaction evidence="7">
        <text>L-seryl-[pyruvate dehydrogenase E1 alpha subunit] + ATP = O-phospho-L-seryl-[pyruvate dehydrogenase E1 alpha subunit] + ADP + H(+)</text>
        <dbReference type="Rhea" id="RHEA:23052"/>
        <dbReference type="Rhea" id="RHEA-COMP:13689"/>
        <dbReference type="Rhea" id="RHEA-COMP:13690"/>
        <dbReference type="ChEBI" id="CHEBI:15378"/>
        <dbReference type="ChEBI" id="CHEBI:29999"/>
        <dbReference type="ChEBI" id="CHEBI:30616"/>
        <dbReference type="ChEBI" id="CHEBI:83421"/>
        <dbReference type="ChEBI" id="CHEBI:456216"/>
        <dbReference type="EC" id="2.7.11.2"/>
    </reaction>
</comment>
<evidence type="ECO:0000256" key="8">
    <source>
        <dbReference type="RuleBase" id="RU366032"/>
    </source>
</evidence>
<dbReference type="PANTHER" id="PTHR11947:SF3">
    <property type="entry name" value="[PYRUVATE DEHYDROGENASE (ACETYL-TRANSFERRING)] KINASE, MITOCHONDRIAL"/>
    <property type="match status" value="1"/>
</dbReference>
<dbReference type="SUPFAM" id="SSF55874">
    <property type="entry name" value="ATPase domain of HSP90 chaperone/DNA topoisomerase II/histidine kinase"/>
    <property type="match status" value="1"/>
</dbReference>
<comment type="similarity">
    <text evidence="1 8">Belongs to the PDK/BCKDK protein kinase family.</text>
</comment>
<dbReference type="Proteomes" id="UP000094336">
    <property type="component" value="Unassembled WGS sequence"/>
</dbReference>
<dbReference type="RefSeq" id="XP_018986510.1">
    <property type="nucleotide sequence ID" value="XM_019128318.1"/>
</dbReference>
<keyword evidence="11" id="KW-1185">Reference proteome</keyword>
<evidence type="ECO:0000256" key="6">
    <source>
        <dbReference type="ARBA" id="ARBA00023128"/>
    </source>
</evidence>
<dbReference type="EMBL" id="KV454428">
    <property type="protein sequence ID" value="ODQ81182.1"/>
    <property type="molecule type" value="Genomic_DNA"/>
</dbReference>
<evidence type="ECO:0000313" key="11">
    <source>
        <dbReference type="Proteomes" id="UP000094336"/>
    </source>
</evidence>
<keyword evidence="4 8" id="KW-0418">Kinase</keyword>
<dbReference type="Gene3D" id="3.30.565.10">
    <property type="entry name" value="Histidine kinase-like ATPase, C-terminal domain"/>
    <property type="match status" value="1"/>
</dbReference>
<keyword evidence="6 8" id="KW-0496">Mitochondrion</keyword>
<dbReference type="InterPro" id="IPR039028">
    <property type="entry name" value="BCKD/PDK"/>
</dbReference>
<evidence type="ECO:0000256" key="5">
    <source>
        <dbReference type="ARBA" id="ARBA00022840"/>
    </source>
</evidence>
<protein>
    <recommendedName>
        <fullName evidence="8">Protein-serine/threonine kinase</fullName>
        <ecNumber evidence="8">2.7.11.-</ecNumber>
    </recommendedName>
</protein>
<reference evidence="11" key="1">
    <citation type="submission" date="2016-05" db="EMBL/GenBank/DDBJ databases">
        <title>Comparative genomics of biotechnologically important yeasts.</title>
        <authorList>
            <consortium name="DOE Joint Genome Institute"/>
            <person name="Riley R."/>
            <person name="Haridas S."/>
            <person name="Wolfe K.H."/>
            <person name="Lopes M.R."/>
            <person name="Hittinger C.T."/>
            <person name="Goker M."/>
            <person name="Salamov A."/>
            <person name="Wisecaver J."/>
            <person name="Long T.M."/>
            <person name="Aerts A.L."/>
            <person name="Barry K."/>
            <person name="Choi C."/>
            <person name="Clum A."/>
            <person name="Coughlan A.Y."/>
            <person name="Deshpande S."/>
            <person name="Douglass A.P."/>
            <person name="Hanson S.J."/>
            <person name="Klenk H.-P."/>
            <person name="Labutti K."/>
            <person name="Lapidus A."/>
            <person name="Lindquist E."/>
            <person name="Lipzen A."/>
            <person name="Meier-Kolthoff J.P."/>
            <person name="Ohm R.A."/>
            <person name="Otillar R.P."/>
            <person name="Pangilinan J."/>
            <person name="Peng Y."/>
            <person name="Rokas A."/>
            <person name="Rosa C.A."/>
            <person name="Scheuner C."/>
            <person name="Sibirny A.A."/>
            <person name="Slot J.C."/>
            <person name="Stielow J.B."/>
            <person name="Sun H."/>
            <person name="Kurtzman C.P."/>
            <person name="Blackwell M."/>
            <person name="Grigoriev I.V."/>
            <person name="Jeffries T.W."/>
        </authorList>
    </citation>
    <scope>NUCLEOTIDE SEQUENCE [LARGE SCALE GENOMIC DNA]</scope>
    <source>
        <strain evidence="11">NRRL Y-12698</strain>
    </source>
</reference>
<comment type="subcellular location">
    <subcellularLocation>
        <location evidence="8">Mitochondrion matrix</location>
    </subcellularLocation>
</comment>
<dbReference type="GO" id="GO:0004740">
    <property type="term" value="F:pyruvate dehydrogenase (acetyl-transferring) kinase activity"/>
    <property type="evidence" value="ECO:0007669"/>
    <property type="project" value="UniProtKB-EC"/>
</dbReference>
<keyword evidence="5 8" id="KW-0067">ATP-binding</keyword>
<evidence type="ECO:0000259" key="9">
    <source>
        <dbReference type="SMART" id="SM00387"/>
    </source>
</evidence>
<accession>A0A1E3QVS2</accession>
<evidence type="ECO:0000313" key="10">
    <source>
        <dbReference type="EMBL" id="ODQ81182.1"/>
    </source>
</evidence>
<evidence type="ECO:0000256" key="2">
    <source>
        <dbReference type="ARBA" id="ARBA00022679"/>
    </source>
</evidence>
<dbReference type="InterPro" id="IPR018955">
    <property type="entry name" value="BCDHK/PDK_N"/>
</dbReference>
<dbReference type="SMART" id="SM00387">
    <property type="entry name" value="HATPase_c"/>
    <property type="match status" value="1"/>
</dbReference>